<organism evidence="2 3">
    <name type="scientific">Hyalella azteca</name>
    <name type="common">Amphipod</name>
    <dbReference type="NCBI Taxonomy" id="294128"/>
    <lineage>
        <taxon>Eukaryota</taxon>
        <taxon>Metazoa</taxon>
        <taxon>Ecdysozoa</taxon>
        <taxon>Arthropoda</taxon>
        <taxon>Crustacea</taxon>
        <taxon>Multicrustacea</taxon>
        <taxon>Malacostraca</taxon>
        <taxon>Eumalacostraca</taxon>
        <taxon>Peracarida</taxon>
        <taxon>Amphipoda</taxon>
        <taxon>Senticaudata</taxon>
        <taxon>Talitrida</taxon>
        <taxon>Talitroidea</taxon>
        <taxon>Hyalellidae</taxon>
        <taxon>Hyalella</taxon>
    </lineage>
</organism>
<feature type="compositionally biased region" description="Pro residues" evidence="1">
    <location>
        <begin position="101"/>
        <end position="114"/>
    </location>
</feature>
<name>A0A8B7P3A1_HYAAZ</name>
<sequence length="227" mass="23600">MCIVEVSSSAYANSLASGQSPATTSQSPAKTSQSPATTSQSPATTSQSPATTSQPPATTSQPPATTSQPPATTSQSLATSRPPRPPLRSLHSGPGVEILNPHPPLWGPSHPPPRYGTHLTPTSPLWDPPPSAEVREISGAVRVEEVSEYRRDRPALHAVLLLLHSYQCCTAASAAQLPVLHSFCTATSAAQLPVLHSYQCCTATSAAQLPVLHSYQCCTAASAAHLS</sequence>
<dbReference type="OrthoDB" id="10683343at2759"/>
<dbReference type="RefSeq" id="XP_018019511.1">
    <property type="nucleotide sequence ID" value="XM_018164022.1"/>
</dbReference>
<evidence type="ECO:0000256" key="1">
    <source>
        <dbReference type="SAM" id="MobiDB-lite"/>
    </source>
</evidence>
<dbReference type="GeneID" id="108675963"/>
<keyword evidence="2" id="KW-1185">Reference proteome</keyword>
<evidence type="ECO:0000313" key="2">
    <source>
        <dbReference type="Proteomes" id="UP000694843"/>
    </source>
</evidence>
<gene>
    <name evidence="3" type="primary">LOC108675963</name>
</gene>
<feature type="region of interest" description="Disordered" evidence="1">
    <location>
        <begin position="1"/>
        <end position="129"/>
    </location>
</feature>
<proteinExistence type="predicted"/>
<feature type="compositionally biased region" description="Polar residues" evidence="1">
    <location>
        <begin position="1"/>
        <end position="26"/>
    </location>
</feature>
<dbReference type="Proteomes" id="UP000694843">
    <property type="component" value="Unplaced"/>
</dbReference>
<reference evidence="3" key="1">
    <citation type="submission" date="2025-08" db="UniProtKB">
        <authorList>
            <consortium name="RefSeq"/>
        </authorList>
    </citation>
    <scope>IDENTIFICATION</scope>
    <source>
        <tissue evidence="3">Whole organism</tissue>
    </source>
</reference>
<dbReference type="KEGG" id="hazt:108675963"/>
<feature type="compositionally biased region" description="Low complexity" evidence="1">
    <location>
        <begin position="27"/>
        <end position="81"/>
    </location>
</feature>
<protein>
    <submittedName>
        <fullName evidence="3">Mucin-7-like</fullName>
    </submittedName>
</protein>
<evidence type="ECO:0000313" key="3">
    <source>
        <dbReference type="RefSeq" id="XP_018019511.1"/>
    </source>
</evidence>
<dbReference type="AlphaFoldDB" id="A0A8B7P3A1"/>
<accession>A0A8B7P3A1</accession>